<evidence type="ECO:0000259" key="2">
    <source>
        <dbReference type="Pfam" id="PF04024"/>
    </source>
</evidence>
<keyword evidence="1" id="KW-0812">Transmembrane</keyword>
<comment type="caution">
    <text evidence="3">The sequence shown here is derived from an EMBL/GenBank/DDBJ whole genome shotgun (WGS) entry which is preliminary data.</text>
</comment>
<reference evidence="3 4" key="1">
    <citation type="submission" date="2013-07" db="EMBL/GenBank/DDBJ databases">
        <title>Comparative Genomic and Metabolomic Analysis of Twelve Strains of Pseudoalteromonas luteoviolacea.</title>
        <authorList>
            <person name="Vynne N.G."/>
            <person name="Mansson M."/>
            <person name="Gram L."/>
        </authorList>
    </citation>
    <scope>NUCLEOTIDE SEQUENCE [LARGE SCALE GENOMIC DNA]</scope>
    <source>
        <strain evidence="3 4">NCIMB 1942</strain>
    </source>
</reference>
<dbReference type="PATRIC" id="fig|1365253.3.peg.1299"/>
<evidence type="ECO:0000313" key="3">
    <source>
        <dbReference type="EMBL" id="KZN51120.1"/>
    </source>
</evidence>
<evidence type="ECO:0000313" key="4">
    <source>
        <dbReference type="Proteomes" id="UP000076587"/>
    </source>
</evidence>
<feature type="transmembrane region" description="Helical" evidence="1">
    <location>
        <begin position="34"/>
        <end position="61"/>
    </location>
</feature>
<dbReference type="RefSeq" id="WP_063376152.1">
    <property type="nucleotide sequence ID" value="NZ_AUXT01000112.1"/>
</dbReference>
<protein>
    <recommendedName>
        <fullName evidence="2">Phage shock protein PspC N-terminal domain-containing protein</fullName>
    </recommendedName>
</protein>
<feature type="domain" description="Phage shock protein PspC N-terminal" evidence="2">
    <location>
        <begin position="13"/>
        <end position="64"/>
    </location>
</feature>
<keyword evidence="1" id="KW-0472">Membrane</keyword>
<accession>A0A167ERU4</accession>
<name>A0A167ERU4_9GAMM</name>
<dbReference type="AlphaFoldDB" id="A0A167ERU4"/>
<dbReference type="InterPro" id="IPR007168">
    <property type="entry name" value="Phageshock_PspC_N"/>
</dbReference>
<sequence>MNSELYQSQDKNVSKKKIAGVCILLAKRLDLPVWLVRVLVILLAMKFTWPCIIGYGIAWLCMSEDK</sequence>
<organism evidence="3 4">
    <name type="scientific">Pseudoalteromonas luteoviolacea NCIMB 1942</name>
    <dbReference type="NCBI Taxonomy" id="1365253"/>
    <lineage>
        <taxon>Bacteria</taxon>
        <taxon>Pseudomonadati</taxon>
        <taxon>Pseudomonadota</taxon>
        <taxon>Gammaproteobacteria</taxon>
        <taxon>Alteromonadales</taxon>
        <taxon>Pseudoalteromonadaceae</taxon>
        <taxon>Pseudoalteromonas</taxon>
    </lineage>
</organism>
<keyword evidence="1" id="KW-1133">Transmembrane helix</keyword>
<dbReference type="Proteomes" id="UP000076587">
    <property type="component" value="Unassembled WGS sequence"/>
</dbReference>
<dbReference type="Pfam" id="PF04024">
    <property type="entry name" value="PspC"/>
    <property type="match status" value="1"/>
</dbReference>
<evidence type="ECO:0000256" key="1">
    <source>
        <dbReference type="SAM" id="Phobius"/>
    </source>
</evidence>
<dbReference type="OrthoDB" id="5772680at2"/>
<gene>
    <name evidence="3" type="ORF">N482_00505</name>
</gene>
<proteinExistence type="predicted"/>
<dbReference type="EMBL" id="AUXT01000112">
    <property type="protein sequence ID" value="KZN51120.1"/>
    <property type="molecule type" value="Genomic_DNA"/>
</dbReference>